<dbReference type="OrthoDB" id="9815923at2"/>
<gene>
    <name evidence="3" type="ORF">SAMN06295933_2990</name>
</gene>
<dbReference type="InterPro" id="IPR001173">
    <property type="entry name" value="Glyco_trans_2-like"/>
</dbReference>
<reference evidence="4" key="1">
    <citation type="submission" date="2017-04" db="EMBL/GenBank/DDBJ databases">
        <authorList>
            <person name="Varghese N."/>
            <person name="Submissions S."/>
        </authorList>
    </citation>
    <scope>NUCLEOTIDE SEQUENCE [LARGE SCALE GENOMIC DNA]</scope>
    <source>
        <strain evidence="4">K3S</strain>
    </source>
</reference>
<keyword evidence="3" id="KW-0808">Transferase</keyword>
<dbReference type="STRING" id="1519643.SAMN06295933_2990"/>
<evidence type="ECO:0000259" key="2">
    <source>
        <dbReference type="Pfam" id="PF00535"/>
    </source>
</evidence>
<dbReference type="Proteomes" id="UP000192906">
    <property type="component" value="Unassembled WGS sequence"/>
</dbReference>
<sequence>MNHITGLVLTYNGERLLDEALTSLSFCSDLLVIDSGSSDSTLEIAKKHNARVVHNDWNGAIEQHKFALTKITTPWVVTIDQDEIISPQLAESIINELENPSNVDGFYCARKSWYFNRFIRHSGWYPDKLFRIFRPEGITIGGIRPHEELRPKNKAGELSGDIIHYPYENFNQHLEKINSYTQDAAEDLYSRGKRASLGAAIGHGIGKFFKQYLLKLGFLDGRAGLIIAIHGFFYTFQKYIRLTELELKDKK</sequence>
<dbReference type="CDD" id="cd02511">
    <property type="entry name" value="Beta4Glucosyltransferase"/>
    <property type="match status" value="1"/>
</dbReference>
<protein>
    <submittedName>
        <fullName evidence="3">Glycosyltransferase involved in cell wall bisynthesis</fullName>
    </submittedName>
</protein>
<dbReference type="Pfam" id="PF00535">
    <property type="entry name" value="Glycos_transf_2"/>
    <property type="match status" value="1"/>
</dbReference>
<dbReference type="Gene3D" id="3.90.550.10">
    <property type="entry name" value="Spore Coat Polysaccharide Biosynthesis Protein SpsA, Chain A"/>
    <property type="match status" value="1"/>
</dbReference>
<keyword evidence="4" id="KW-1185">Reference proteome</keyword>
<accession>A0A1X7EI38</accession>
<dbReference type="EMBL" id="FWZU01000005">
    <property type="protein sequence ID" value="SMF34370.1"/>
    <property type="molecule type" value="Genomic_DNA"/>
</dbReference>
<dbReference type="GO" id="GO:0016740">
    <property type="term" value="F:transferase activity"/>
    <property type="evidence" value="ECO:0007669"/>
    <property type="project" value="UniProtKB-KW"/>
</dbReference>
<dbReference type="PANTHER" id="PTHR43630">
    <property type="entry name" value="POLY-BETA-1,6-N-ACETYL-D-GLUCOSAMINE SYNTHASE"/>
    <property type="match status" value="1"/>
</dbReference>
<evidence type="ECO:0000256" key="1">
    <source>
        <dbReference type="ARBA" id="ARBA00038494"/>
    </source>
</evidence>
<dbReference type="InterPro" id="IPR029044">
    <property type="entry name" value="Nucleotide-diphossugar_trans"/>
</dbReference>
<dbReference type="AlphaFoldDB" id="A0A1X7EI38"/>
<dbReference type="PANTHER" id="PTHR43630:SF2">
    <property type="entry name" value="GLYCOSYLTRANSFERASE"/>
    <property type="match status" value="1"/>
</dbReference>
<dbReference type="SUPFAM" id="SSF53448">
    <property type="entry name" value="Nucleotide-diphospho-sugar transferases"/>
    <property type="match status" value="1"/>
</dbReference>
<organism evidence="3 4">
    <name type="scientific">Desulfovibrio gilichinskyi</name>
    <dbReference type="NCBI Taxonomy" id="1519643"/>
    <lineage>
        <taxon>Bacteria</taxon>
        <taxon>Pseudomonadati</taxon>
        <taxon>Thermodesulfobacteriota</taxon>
        <taxon>Desulfovibrionia</taxon>
        <taxon>Desulfovibrionales</taxon>
        <taxon>Desulfovibrionaceae</taxon>
        <taxon>Desulfovibrio</taxon>
    </lineage>
</organism>
<feature type="domain" description="Glycosyltransferase 2-like" evidence="2">
    <location>
        <begin position="8"/>
        <end position="139"/>
    </location>
</feature>
<comment type="similarity">
    <text evidence="1">Belongs to the glycosyltransferase 2 family. WaaE/KdtX subfamily.</text>
</comment>
<name>A0A1X7EI38_9BACT</name>
<proteinExistence type="inferred from homology"/>
<evidence type="ECO:0000313" key="4">
    <source>
        <dbReference type="Proteomes" id="UP000192906"/>
    </source>
</evidence>
<evidence type="ECO:0000313" key="3">
    <source>
        <dbReference type="EMBL" id="SMF34370.1"/>
    </source>
</evidence>
<dbReference type="RefSeq" id="WP_085103645.1">
    <property type="nucleotide sequence ID" value="NZ_FWZU01000005.1"/>
</dbReference>